<dbReference type="EMBL" id="PVTT01000001">
    <property type="protein sequence ID" value="PRY95109.1"/>
    <property type="molecule type" value="Genomic_DNA"/>
</dbReference>
<keyword evidence="1" id="KW-0808">Transferase</keyword>
<proteinExistence type="predicted"/>
<reference evidence="1 2" key="1">
    <citation type="submission" date="2018-03" db="EMBL/GenBank/DDBJ databases">
        <title>Genomic Encyclopedia of Archaeal and Bacterial Type Strains, Phase II (KMG-II): from individual species to whole genera.</title>
        <authorList>
            <person name="Goeker M."/>
        </authorList>
    </citation>
    <scope>NUCLEOTIDE SEQUENCE [LARGE SCALE GENOMIC DNA]</scope>
    <source>
        <strain evidence="1 2">DSM 29318</strain>
    </source>
</reference>
<dbReference type="AlphaFoldDB" id="A0A2T0X851"/>
<evidence type="ECO:0000313" key="2">
    <source>
        <dbReference type="Proteomes" id="UP000238801"/>
    </source>
</evidence>
<dbReference type="Gene3D" id="3.40.50.150">
    <property type="entry name" value="Vaccinia Virus protein VP39"/>
    <property type="match status" value="1"/>
</dbReference>
<gene>
    <name evidence="1" type="ORF">BCF33_0722</name>
</gene>
<dbReference type="CDD" id="cd02440">
    <property type="entry name" value="AdoMet_MTases"/>
    <property type="match status" value="1"/>
</dbReference>
<dbReference type="Pfam" id="PF13489">
    <property type="entry name" value="Methyltransf_23"/>
    <property type="match status" value="1"/>
</dbReference>
<dbReference type="InterPro" id="IPR029063">
    <property type="entry name" value="SAM-dependent_MTases_sf"/>
</dbReference>
<dbReference type="GO" id="GO:0032259">
    <property type="term" value="P:methylation"/>
    <property type="evidence" value="ECO:0007669"/>
    <property type="project" value="UniProtKB-KW"/>
</dbReference>
<dbReference type="OrthoDB" id="9807911at2"/>
<protein>
    <submittedName>
        <fullName evidence="1">Methyltransferase family protein</fullName>
    </submittedName>
</protein>
<sequence length="203" mass="21326">MSGFLEDAYGARTQEAVNAHYDRWAESYDAEVAENGYATPRRCAEALARHLPDRAAPILDYGCGTGLSGAAFRAAGFTAIDGADVSEGMLAQARVRGAHRTLHHVSPEAPFEGIDVRSYAAVACVGVIGAGAAPFTLFDDVLAAMGSGALFVLSLNDHSLADPEARARLDSLAPSPHTLLEAEDGEHLPGIGLRSRVVVIRRG</sequence>
<evidence type="ECO:0000313" key="1">
    <source>
        <dbReference type="EMBL" id="PRY95109.1"/>
    </source>
</evidence>
<keyword evidence="2" id="KW-1185">Reference proteome</keyword>
<dbReference type="Proteomes" id="UP000238801">
    <property type="component" value="Unassembled WGS sequence"/>
</dbReference>
<organism evidence="1 2">
    <name type="scientific">Hasllibacter halocynthiae</name>
    <dbReference type="NCBI Taxonomy" id="595589"/>
    <lineage>
        <taxon>Bacteria</taxon>
        <taxon>Pseudomonadati</taxon>
        <taxon>Pseudomonadota</taxon>
        <taxon>Alphaproteobacteria</taxon>
        <taxon>Rhodobacterales</taxon>
        <taxon>Roseobacteraceae</taxon>
        <taxon>Hasllibacter</taxon>
    </lineage>
</organism>
<accession>A0A2T0X851</accession>
<keyword evidence="1" id="KW-0489">Methyltransferase</keyword>
<dbReference type="SUPFAM" id="SSF53335">
    <property type="entry name" value="S-adenosyl-L-methionine-dependent methyltransferases"/>
    <property type="match status" value="1"/>
</dbReference>
<dbReference type="RefSeq" id="WP_106159532.1">
    <property type="nucleotide sequence ID" value="NZ_PVTT01000001.1"/>
</dbReference>
<name>A0A2T0X851_9RHOB</name>
<comment type="caution">
    <text evidence="1">The sequence shown here is derived from an EMBL/GenBank/DDBJ whole genome shotgun (WGS) entry which is preliminary data.</text>
</comment>
<dbReference type="GO" id="GO:0008168">
    <property type="term" value="F:methyltransferase activity"/>
    <property type="evidence" value="ECO:0007669"/>
    <property type="project" value="UniProtKB-KW"/>
</dbReference>